<dbReference type="RefSeq" id="WP_188635119.1">
    <property type="nucleotide sequence ID" value="NZ_BMNN01000001.1"/>
</dbReference>
<feature type="compositionally biased region" description="Basic residues" evidence="10">
    <location>
        <begin position="307"/>
        <end position="323"/>
    </location>
</feature>
<name>A0ABQ2CKJ2_9GAMM</name>
<keyword evidence="4 9" id="KW-0812">Transmembrane</keyword>
<comment type="caution">
    <text evidence="11">The sequence shown here is derived from an EMBL/GenBank/DDBJ whole genome shotgun (WGS) entry which is preliminary data.</text>
</comment>
<dbReference type="Proteomes" id="UP000633263">
    <property type="component" value="Unassembled WGS sequence"/>
</dbReference>
<keyword evidence="3 9" id="KW-0808">Transferase</keyword>
<evidence type="ECO:0000256" key="2">
    <source>
        <dbReference type="ARBA" id="ARBA00022519"/>
    </source>
</evidence>
<evidence type="ECO:0000256" key="7">
    <source>
        <dbReference type="ARBA" id="ARBA00023136"/>
    </source>
</evidence>
<keyword evidence="2 9" id="KW-0997">Cell inner membrane</keyword>
<proteinExistence type="inferred from homology"/>
<comment type="pathway">
    <text evidence="9">Glycolipid biosynthesis; KDO(2)-lipid A biosynthesis; KDO(2)-lipid A from CMP-3-deoxy-D-manno-octulosonate and lipid IV(A): step 3/4.</text>
</comment>
<comment type="similarity">
    <text evidence="9">Belongs to the LpxL/LpxM/LpxP family.</text>
</comment>
<accession>A0ABQ2CKJ2</accession>
<gene>
    <name evidence="9 11" type="primary">lpxL</name>
    <name evidence="11" type="ORF">GCM10009083_06280</name>
</gene>
<protein>
    <recommendedName>
        <fullName evidence="9">Lipid A biosynthesis acyltransferase</fullName>
        <ecNumber evidence="9">2.3.1.241</ecNumber>
    </recommendedName>
    <alternativeName>
        <fullName evidence="9">Kdo(2)-lipid IV(A) acyltransferase</fullName>
    </alternativeName>
</protein>
<keyword evidence="6 9" id="KW-1133">Transmembrane helix</keyword>
<dbReference type="PANTHER" id="PTHR30606">
    <property type="entry name" value="LIPID A BIOSYNTHESIS LAUROYL ACYLTRANSFERASE"/>
    <property type="match status" value="1"/>
</dbReference>
<comment type="pathway">
    <text evidence="9">Bacterial outer membrane biogenesis; lipopolysaccharide biosynthesis.</text>
</comment>
<dbReference type="InterPro" id="IPR011920">
    <property type="entry name" value="Lipid_A_LpxL_LpxP"/>
</dbReference>
<feature type="region of interest" description="Disordered" evidence="10">
    <location>
        <begin position="299"/>
        <end position="323"/>
    </location>
</feature>
<dbReference type="InterPro" id="IPR004960">
    <property type="entry name" value="LipA_acyltrans"/>
</dbReference>
<reference evidence="12" key="1">
    <citation type="journal article" date="2019" name="Int. J. Syst. Evol. Microbiol.">
        <title>The Global Catalogue of Microorganisms (GCM) 10K type strain sequencing project: providing services to taxonomists for standard genome sequencing and annotation.</title>
        <authorList>
            <consortium name="The Broad Institute Genomics Platform"/>
            <consortium name="The Broad Institute Genome Sequencing Center for Infectious Disease"/>
            <person name="Wu L."/>
            <person name="Ma J."/>
        </authorList>
    </citation>
    <scope>NUCLEOTIDE SEQUENCE [LARGE SCALE GENOMIC DNA]</scope>
    <source>
        <strain evidence="12">JCM 11590</strain>
    </source>
</reference>
<comment type="catalytic activity">
    <reaction evidence="9">
        <text>an alpha-Kdo-(2-&gt;4)-alpha-Kdo-(2-&gt;6)-lipid IVA + a fatty acyl-[ACP] = an alpha-Kdo-(2-&gt;4)-alpha-Kdo-(2-&gt;6)-(acyl)-lipid IVA + holo-[ACP]</text>
        <dbReference type="Rhea" id="RHEA:69396"/>
        <dbReference type="Rhea" id="RHEA-COMP:9685"/>
        <dbReference type="Rhea" id="RHEA-COMP:14125"/>
        <dbReference type="ChEBI" id="CHEBI:64479"/>
        <dbReference type="ChEBI" id="CHEBI:138651"/>
        <dbReference type="ChEBI" id="CHEBI:176429"/>
        <dbReference type="ChEBI" id="CHEBI:176430"/>
        <dbReference type="EC" id="2.3.1.241"/>
    </reaction>
</comment>
<dbReference type="HAMAP" id="MF_01942">
    <property type="entry name" value="Lipid_A_LpxL_LpxP"/>
    <property type="match status" value="1"/>
</dbReference>
<evidence type="ECO:0000313" key="12">
    <source>
        <dbReference type="Proteomes" id="UP000633263"/>
    </source>
</evidence>
<evidence type="ECO:0000256" key="10">
    <source>
        <dbReference type="SAM" id="MobiDB-lite"/>
    </source>
</evidence>
<evidence type="ECO:0000256" key="5">
    <source>
        <dbReference type="ARBA" id="ARBA00022985"/>
    </source>
</evidence>
<keyword evidence="1 9" id="KW-1003">Cell membrane</keyword>
<evidence type="ECO:0000256" key="6">
    <source>
        <dbReference type="ARBA" id="ARBA00022989"/>
    </source>
</evidence>
<evidence type="ECO:0000256" key="8">
    <source>
        <dbReference type="ARBA" id="ARBA00023315"/>
    </source>
</evidence>
<dbReference type="PIRSF" id="PIRSF026649">
    <property type="entry name" value="MsbB"/>
    <property type="match status" value="1"/>
</dbReference>
<keyword evidence="7 9" id="KW-0472">Membrane</keyword>
<feature type="transmembrane region" description="Helical" evidence="9">
    <location>
        <begin position="82"/>
        <end position="99"/>
    </location>
</feature>
<sequence>MTRPPFTAALLHPRYWPMWIGLGLLWLIVQLPYRLLLVLGHVVGWFMYLFMAERREIARINLALCFPEWSEDRRQRVLRENFTSNGIALFEMAMAWWWPRRRLAKLARVDGVEHLREAAAAGRGVVLMSAHFTTLEIGAALLGQQATIDGMYRAHRNAAFDYVQRRGRERHNADAVAVERDDVRSMLKSLRKGRAIWYAPDQDYGRKASVFVPLFGIPAATVTATATFARLGKALVVPFTQTRLPGGKGYQLTVHPPLENFPAGDEEADALRINQWVEQVILQQPEQYMWVHRRFKTRPEGEARPYPPRRRKRRRNRKRRSAE</sequence>
<evidence type="ECO:0000256" key="9">
    <source>
        <dbReference type="HAMAP-Rule" id="MF_01942"/>
    </source>
</evidence>
<feature type="transmembrane region" description="Helical" evidence="9">
    <location>
        <begin position="20"/>
        <end position="50"/>
    </location>
</feature>
<keyword evidence="12" id="KW-1185">Reference proteome</keyword>
<organism evidence="11 12">
    <name type="scientific">Halopseudomonas pertucinogena</name>
    <dbReference type="NCBI Taxonomy" id="86175"/>
    <lineage>
        <taxon>Bacteria</taxon>
        <taxon>Pseudomonadati</taxon>
        <taxon>Pseudomonadota</taxon>
        <taxon>Gammaproteobacteria</taxon>
        <taxon>Pseudomonadales</taxon>
        <taxon>Pseudomonadaceae</taxon>
        <taxon>Halopseudomonas</taxon>
    </lineage>
</organism>
<keyword evidence="8 9" id="KW-0012">Acyltransferase</keyword>
<keyword evidence="5 9" id="KW-0448">Lipopolysaccharide biosynthesis</keyword>
<dbReference type="EC" id="2.3.1.241" evidence="9"/>
<evidence type="ECO:0000313" key="11">
    <source>
        <dbReference type="EMBL" id="GGI92485.1"/>
    </source>
</evidence>
<evidence type="ECO:0000256" key="4">
    <source>
        <dbReference type="ARBA" id="ARBA00022692"/>
    </source>
</evidence>
<dbReference type="PANTHER" id="PTHR30606:SF9">
    <property type="entry name" value="LIPID A BIOSYNTHESIS LAUROYLTRANSFERASE"/>
    <property type="match status" value="1"/>
</dbReference>
<comment type="subcellular location">
    <subcellularLocation>
        <location evidence="9">Cell inner membrane</location>
        <topology evidence="9">Single-pass membrane protein</topology>
    </subcellularLocation>
</comment>
<dbReference type="CDD" id="cd07984">
    <property type="entry name" value="LPLAT_LABLAT-like"/>
    <property type="match status" value="1"/>
</dbReference>
<feature type="short sequence motif" description="HXXXXD motif" evidence="9">
    <location>
        <begin position="131"/>
        <end position="136"/>
    </location>
</feature>
<evidence type="ECO:0000256" key="3">
    <source>
        <dbReference type="ARBA" id="ARBA00022679"/>
    </source>
</evidence>
<dbReference type="NCBIfam" id="TIGR02207">
    <property type="entry name" value="lipid_A_htrB"/>
    <property type="match status" value="1"/>
</dbReference>
<dbReference type="NCBIfam" id="NF004191">
    <property type="entry name" value="PRK05646.1"/>
    <property type="match status" value="1"/>
</dbReference>
<dbReference type="EMBL" id="BMNN01000001">
    <property type="protein sequence ID" value="GGI92485.1"/>
    <property type="molecule type" value="Genomic_DNA"/>
</dbReference>
<dbReference type="Pfam" id="PF03279">
    <property type="entry name" value="Lip_A_acyltrans"/>
    <property type="match status" value="1"/>
</dbReference>
<comment type="function">
    <text evidence="9">Catalyzes the transfer of an acyl chain from an acyl-[acyl-carrier-protein] (ACP) to a Kdo(2)-lipid IV(A) to form a Kdo(2)-(acyl)-lipid IV(A).</text>
</comment>
<evidence type="ECO:0000256" key="1">
    <source>
        <dbReference type="ARBA" id="ARBA00022475"/>
    </source>
</evidence>
<comment type="caution">
    <text evidence="9">Lacks conserved residue(s) required for the propagation of feature annotation.</text>
</comment>